<dbReference type="PANTHER" id="PTHR46600">
    <property type="entry name" value="THAP DOMAIN-CONTAINING"/>
    <property type="match status" value="1"/>
</dbReference>
<evidence type="ECO:0000256" key="5">
    <source>
        <dbReference type="ARBA" id="ARBA00022833"/>
    </source>
</evidence>
<dbReference type="GO" id="GO:0008270">
    <property type="term" value="F:zinc ion binding"/>
    <property type="evidence" value="ECO:0007669"/>
    <property type="project" value="UniProtKB-KW"/>
</dbReference>
<keyword evidence="10" id="KW-0539">Nucleus</keyword>
<dbReference type="Pfam" id="PF05485">
    <property type="entry name" value="THAP"/>
    <property type="match status" value="1"/>
</dbReference>
<dbReference type="InterPro" id="IPR006612">
    <property type="entry name" value="THAP_Znf"/>
</dbReference>
<evidence type="ECO:0000256" key="8">
    <source>
        <dbReference type="ARBA" id="ARBA00023125"/>
    </source>
</evidence>
<evidence type="ECO:0000256" key="7">
    <source>
        <dbReference type="ARBA" id="ARBA00023054"/>
    </source>
</evidence>
<dbReference type="EMBL" id="JAODUO010000230">
    <property type="protein sequence ID" value="KAK2185556.1"/>
    <property type="molecule type" value="Genomic_DNA"/>
</dbReference>
<comment type="subcellular location">
    <subcellularLocation>
        <location evidence="1">Nucleus</location>
        <location evidence="1">Nucleoplasm</location>
    </subcellularLocation>
</comment>
<evidence type="ECO:0000256" key="10">
    <source>
        <dbReference type="ARBA" id="ARBA00023242"/>
    </source>
</evidence>
<feature type="domain" description="THAP-type" evidence="14">
    <location>
        <begin position="1"/>
        <end position="82"/>
    </location>
</feature>
<dbReference type="Proteomes" id="UP001209878">
    <property type="component" value="Unassembled WGS sequence"/>
</dbReference>
<evidence type="ECO:0000256" key="6">
    <source>
        <dbReference type="ARBA" id="ARBA00023015"/>
    </source>
</evidence>
<dbReference type="PANTHER" id="PTHR46600:SF1">
    <property type="entry name" value="THAP DOMAIN-CONTAINING PROTEIN 1"/>
    <property type="match status" value="1"/>
</dbReference>
<dbReference type="InterPro" id="IPR026516">
    <property type="entry name" value="THAP1/10"/>
</dbReference>
<comment type="similarity">
    <text evidence="2">Belongs to the THAP1 family.</text>
</comment>
<evidence type="ECO:0000256" key="3">
    <source>
        <dbReference type="ARBA" id="ARBA00022723"/>
    </source>
</evidence>
<dbReference type="GO" id="GO:0043565">
    <property type="term" value="F:sequence-specific DNA binding"/>
    <property type="evidence" value="ECO:0007669"/>
    <property type="project" value="InterPro"/>
</dbReference>
<dbReference type="AlphaFoldDB" id="A0AAD9UDQ8"/>
<comment type="caution">
    <text evidence="15">The sequence shown here is derived from an EMBL/GenBank/DDBJ whole genome shotgun (WGS) entry which is preliminary data.</text>
</comment>
<evidence type="ECO:0000313" key="15">
    <source>
        <dbReference type="EMBL" id="KAK2185556.1"/>
    </source>
</evidence>
<accession>A0AAD9UDQ8</accession>
<dbReference type="SMART" id="SM00980">
    <property type="entry name" value="THAP"/>
    <property type="match status" value="1"/>
</dbReference>
<keyword evidence="5" id="KW-0862">Zinc</keyword>
<name>A0AAD9UDQ8_RIDPI</name>
<keyword evidence="7" id="KW-0175">Coiled coil</keyword>
<feature type="compositionally biased region" description="Basic residues" evidence="13">
    <location>
        <begin position="93"/>
        <end position="104"/>
    </location>
</feature>
<evidence type="ECO:0000256" key="12">
    <source>
        <dbReference type="PROSITE-ProRule" id="PRU00309"/>
    </source>
</evidence>
<sequence length="223" mass="24877">MPKSCCAVACHNHNMMKDKKVSFHIFPVDQKRRDKWIVAVKRVNSDGSGWQPTRYTVLCGEHFMTGRPRDDPHHPDYIPSVFCRCPKNVSEKTRKHPHSVKVKKQSSEQRTANSVTVRPQCKWHSHQIRDRGNISGVDGSRDITPFIHSSPLVVTDTIGDNIGNDVEPSAKRRGLASAAACDVSPCAATRIALPACRNPLLMLADVALRDEYPLSYEVSNVLA</sequence>
<keyword evidence="6" id="KW-0805">Transcription regulation</keyword>
<keyword evidence="4 12" id="KW-0863">Zinc-finger</keyword>
<evidence type="ECO:0000256" key="2">
    <source>
        <dbReference type="ARBA" id="ARBA00006177"/>
    </source>
</evidence>
<reference evidence="15" key="1">
    <citation type="journal article" date="2023" name="Mol. Biol. Evol.">
        <title>Third-Generation Sequencing Reveals the Adaptive Role of the Epigenome in Three Deep-Sea Polychaetes.</title>
        <authorList>
            <person name="Perez M."/>
            <person name="Aroh O."/>
            <person name="Sun Y."/>
            <person name="Lan Y."/>
            <person name="Juniper S.K."/>
            <person name="Young C.R."/>
            <person name="Angers B."/>
            <person name="Qian P.Y."/>
        </authorList>
    </citation>
    <scope>NUCLEOTIDE SEQUENCE</scope>
    <source>
        <strain evidence="15">R07B-5</strain>
    </source>
</reference>
<evidence type="ECO:0000256" key="9">
    <source>
        <dbReference type="ARBA" id="ARBA00023163"/>
    </source>
</evidence>
<dbReference type="SUPFAM" id="SSF57716">
    <property type="entry name" value="Glucocorticoid receptor-like (DNA-binding domain)"/>
    <property type="match status" value="1"/>
</dbReference>
<organism evidence="15 16">
    <name type="scientific">Ridgeia piscesae</name>
    <name type="common">Tubeworm</name>
    <dbReference type="NCBI Taxonomy" id="27915"/>
    <lineage>
        <taxon>Eukaryota</taxon>
        <taxon>Metazoa</taxon>
        <taxon>Spiralia</taxon>
        <taxon>Lophotrochozoa</taxon>
        <taxon>Annelida</taxon>
        <taxon>Polychaeta</taxon>
        <taxon>Sedentaria</taxon>
        <taxon>Canalipalpata</taxon>
        <taxon>Sabellida</taxon>
        <taxon>Siboglinidae</taxon>
        <taxon>Ridgeia</taxon>
    </lineage>
</organism>
<dbReference type="GO" id="GO:0005654">
    <property type="term" value="C:nucleoplasm"/>
    <property type="evidence" value="ECO:0007669"/>
    <property type="project" value="UniProtKB-SubCell"/>
</dbReference>
<evidence type="ECO:0000313" key="16">
    <source>
        <dbReference type="Proteomes" id="UP001209878"/>
    </source>
</evidence>
<feature type="region of interest" description="Disordered" evidence="13">
    <location>
        <begin position="93"/>
        <end position="118"/>
    </location>
</feature>
<dbReference type="PROSITE" id="PS50950">
    <property type="entry name" value="ZF_THAP"/>
    <property type="match status" value="1"/>
</dbReference>
<evidence type="ECO:0000256" key="4">
    <source>
        <dbReference type="ARBA" id="ARBA00022771"/>
    </source>
</evidence>
<keyword evidence="16" id="KW-1185">Reference proteome</keyword>
<evidence type="ECO:0000256" key="13">
    <source>
        <dbReference type="SAM" id="MobiDB-lite"/>
    </source>
</evidence>
<proteinExistence type="inferred from homology"/>
<evidence type="ECO:0000259" key="14">
    <source>
        <dbReference type="PROSITE" id="PS50950"/>
    </source>
</evidence>
<evidence type="ECO:0000256" key="1">
    <source>
        <dbReference type="ARBA" id="ARBA00004642"/>
    </source>
</evidence>
<keyword evidence="9" id="KW-0804">Transcription</keyword>
<feature type="compositionally biased region" description="Polar residues" evidence="13">
    <location>
        <begin position="108"/>
        <end position="117"/>
    </location>
</feature>
<keyword evidence="8 12" id="KW-0238">DNA-binding</keyword>
<keyword evidence="11" id="KW-0131">Cell cycle</keyword>
<evidence type="ECO:0000256" key="11">
    <source>
        <dbReference type="ARBA" id="ARBA00023306"/>
    </source>
</evidence>
<keyword evidence="3" id="KW-0479">Metal-binding</keyword>
<protein>
    <recommendedName>
        <fullName evidence="14">THAP-type domain-containing protein</fullName>
    </recommendedName>
</protein>
<gene>
    <name evidence="15" type="ORF">NP493_228g01004</name>
</gene>